<evidence type="ECO:0000313" key="10">
    <source>
        <dbReference type="EMBL" id="GAA2212124.1"/>
    </source>
</evidence>
<feature type="region of interest" description="Disordered" evidence="7">
    <location>
        <begin position="191"/>
        <end position="219"/>
    </location>
</feature>
<feature type="transmembrane region" description="Helical" evidence="8">
    <location>
        <begin position="12"/>
        <end position="32"/>
    </location>
</feature>
<dbReference type="InterPro" id="IPR011701">
    <property type="entry name" value="MFS"/>
</dbReference>
<evidence type="ECO:0000256" key="5">
    <source>
        <dbReference type="ARBA" id="ARBA00022989"/>
    </source>
</evidence>
<keyword evidence="11" id="KW-1185">Reference proteome</keyword>
<evidence type="ECO:0000256" key="1">
    <source>
        <dbReference type="ARBA" id="ARBA00004651"/>
    </source>
</evidence>
<protein>
    <recommendedName>
        <fullName evidence="9">Major facilitator superfamily (MFS) profile domain-containing protein</fullName>
    </recommendedName>
</protein>
<comment type="subcellular location">
    <subcellularLocation>
        <location evidence="1">Cell membrane</location>
        <topology evidence="1">Multi-pass membrane protein</topology>
    </subcellularLocation>
</comment>
<name>A0ABN3CRY3_9ACTN</name>
<dbReference type="EMBL" id="BAAAQX010000024">
    <property type="protein sequence ID" value="GAA2212124.1"/>
    <property type="molecule type" value="Genomic_DNA"/>
</dbReference>
<feature type="transmembrane region" description="Helical" evidence="8">
    <location>
        <begin position="229"/>
        <end position="248"/>
    </location>
</feature>
<feature type="transmembrane region" description="Helical" evidence="8">
    <location>
        <begin position="357"/>
        <end position="381"/>
    </location>
</feature>
<keyword evidence="4 8" id="KW-0812">Transmembrane</keyword>
<evidence type="ECO:0000256" key="7">
    <source>
        <dbReference type="SAM" id="MobiDB-lite"/>
    </source>
</evidence>
<keyword evidence="3" id="KW-1003">Cell membrane</keyword>
<sequence length="428" mass="43257">MNGRAGVRLRLVALLTAVGVANVAYTVLIPFVPTLNSLFQMSAVLIGVAFAGFAAAKALSQPLGGWLVDRIGGRTIAIAGLAVTALATAALALATTSAQVVACRFVWGLGEGLAMPALYRLTAQLGNESGHGSDRTLGWFGTAAVAGMTVGPGLIALLSGVIDFRSAFAGGALLTVLATALVALAFRRGERPKVSPVSGGPPATAERSPAGGGPPATAEGAERLSRLPLIPLVLVLGVLDLANNAVYAALEPLFPLHGTGPLGAGEQAVSVSFFLGLAVFAVFSWVGGRIVRLSRGFPLAAAVFAVQAAALALAWVTGSYGVFTAAFIALMAVQPLVYVNMRAVIGRLGEGRQGWAFGWFGMVSDLGWVAGPIAATAAYQVLGGGSFALLAVVALAASALGAAAFPWLRAPFRQDSSGTPPVQETASA</sequence>
<feature type="transmembrane region" description="Helical" evidence="8">
    <location>
        <begin position="168"/>
        <end position="186"/>
    </location>
</feature>
<dbReference type="PANTHER" id="PTHR23517:SF3">
    <property type="entry name" value="INTEGRAL MEMBRANE TRANSPORT PROTEIN"/>
    <property type="match status" value="1"/>
</dbReference>
<gene>
    <name evidence="10" type="ORF">GCM10009850_075860</name>
</gene>
<proteinExistence type="predicted"/>
<feature type="transmembrane region" description="Helical" evidence="8">
    <location>
        <begin position="322"/>
        <end position="345"/>
    </location>
</feature>
<evidence type="ECO:0000256" key="6">
    <source>
        <dbReference type="ARBA" id="ARBA00023136"/>
    </source>
</evidence>
<feature type="transmembrane region" description="Helical" evidence="8">
    <location>
        <begin position="387"/>
        <end position="408"/>
    </location>
</feature>
<keyword evidence="5 8" id="KW-1133">Transmembrane helix</keyword>
<keyword evidence="2" id="KW-0813">Transport</keyword>
<evidence type="ECO:0000256" key="8">
    <source>
        <dbReference type="SAM" id="Phobius"/>
    </source>
</evidence>
<dbReference type="PROSITE" id="PS50850">
    <property type="entry name" value="MFS"/>
    <property type="match status" value="1"/>
</dbReference>
<evidence type="ECO:0000256" key="2">
    <source>
        <dbReference type="ARBA" id="ARBA00022448"/>
    </source>
</evidence>
<dbReference type="Gene3D" id="1.20.1250.20">
    <property type="entry name" value="MFS general substrate transporter like domains"/>
    <property type="match status" value="1"/>
</dbReference>
<feature type="transmembrane region" description="Helical" evidence="8">
    <location>
        <begin position="268"/>
        <end position="287"/>
    </location>
</feature>
<dbReference type="InterPro" id="IPR036259">
    <property type="entry name" value="MFS_trans_sf"/>
</dbReference>
<evidence type="ECO:0000259" key="9">
    <source>
        <dbReference type="PROSITE" id="PS50850"/>
    </source>
</evidence>
<comment type="caution">
    <text evidence="10">The sequence shown here is derived from an EMBL/GenBank/DDBJ whole genome shotgun (WGS) entry which is preliminary data.</text>
</comment>
<organism evidence="10 11">
    <name type="scientific">Nonomuraea monospora</name>
    <dbReference type="NCBI Taxonomy" id="568818"/>
    <lineage>
        <taxon>Bacteria</taxon>
        <taxon>Bacillati</taxon>
        <taxon>Actinomycetota</taxon>
        <taxon>Actinomycetes</taxon>
        <taxon>Streptosporangiales</taxon>
        <taxon>Streptosporangiaceae</taxon>
        <taxon>Nonomuraea</taxon>
    </lineage>
</organism>
<dbReference type="Proteomes" id="UP001499843">
    <property type="component" value="Unassembled WGS sequence"/>
</dbReference>
<accession>A0ABN3CRY3</accession>
<feature type="transmembrane region" description="Helical" evidence="8">
    <location>
        <begin position="71"/>
        <end position="93"/>
    </location>
</feature>
<dbReference type="Pfam" id="PF07690">
    <property type="entry name" value="MFS_1"/>
    <property type="match status" value="1"/>
</dbReference>
<feature type="transmembrane region" description="Helical" evidence="8">
    <location>
        <begin position="299"/>
        <end position="316"/>
    </location>
</feature>
<dbReference type="SUPFAM" id="SSF103473">
    <property type="entry name" value="MFS general substrate transporter"/>
    <property type="match status" value="1"/>
</dbReference>
<keyword evidence="6 8" id="KW-0472">Membrane</keyword>
<dbReference type="InterPro" id="IPR050171">
    <property type="entry name" value="MFS_Transporters"/>
</dbReference>
<reference evidence="10 11" key="1">
    <citation type="journal article" date="2019" name="Int. J. Syst. Evol. Microbiol.">
        <title>The Global Catalogue of Microorganisms (GCM) 10K type strain sequencing project: providing services to taxonomists for standard genome sequencing and annotation.</title>
        <authorList>
            <consortium name="The Broad Institute Genomics Platform"/>
            <consortium name="The Broad Institute Genome Sequencing Center for Infectious Disease"/>
            <person name="Wu L."/>
            <person name="Ma J."/>
        </authorList>
    </citation>
    <scope>NUCLEOTIDE SEQUENCE [LARGE SCALE GENOMIC DNA]</scope>
    <source>
        <strain evidence="10 11">JCM 16114</strain>
    </source>
</reference>
<dbReference type="InterPro" id="IPR020846">
    <property type="entry name" value="MFS_dom"/>
</dbReference>
<dbReference type="PANTHER" id="PTHR23517">
    <property type="entry name" value="RESISTANCE PROTEIN MDTM, PUTATIVE-RELATED-RELATED"/>
    <property type="match status" value="1"/>
</dbReference>
<evidence type="ECO:0000256" key="4">
    <source>
        <dbReference type="ARBA" id="ARBA00022692"/>
    </source>
</evidence>
<feature type="transmembrane region" description="Helical" evidence="8">
    <location>
        <begin position="38"/>
        <end position="59"/>
    </location>
</feature>
<feature type="domain" description="Major facilitator superfamily (MFS) profile" evidence="9">
    <location>
        <begin position="10"/>
        <end position="409"/>
    </location>
</feature>
<evidence type="ECO:0000256" key="3">
    <source>
        <dbReference type="ARBA" id="ARBA00022475"/>
    </source>
</evidence>
<evidence type="ECO:0000313" key="11">
    <source>
        <dbReference type="Proteomes" id="UP001499843"/>
    </source>
</evidence>
<feature type="transmembrane region" description="Helical" evidence="8">
    <location>
        <begin position="139"/>
        <end position="162"/>
    </location>
</feature>